<sequence>MNWFTLLLVVSLNVCFSLATTAKIMTPSSRMKCTGVNVCEIEGTTLKFFLIGDTGGNPIFGATYAQNKVAQSMASANTDDQYSFIINTGDLIYWNGVNNIHDDRFEKTFENTYDLDNLLIPFYMVYGNHDYLGDIDAMVEYTNFSNKWTFPAKYYTINYAIAKTVKVSFIMLDTIELCGNTVEMNKESSKFEWFWAKQHSPKGPDNSTAADIQWEWIKTQLRTNTANYLFVVGHYPIYSASNHGPTNCMLEKLDPLLRQYNVTAYFSGHDHNLQDISHFDKTTNTNMQYIISGAGAYVDRSMKNKNSIPSGSLKYFYPPSKWNVFSTLGLTRGAYIDVSITEKEASFQFMRGDNEKQHSLSLPSRQNE</sequence>
<organism evidence="1 2">
    <name type="scientific">Rhabditophanes sp. KR3021</name>
    <dbReference type="NCBI Taxonomy" id="114890"/>
    <lineage>
        <taxon>Eukaryota</taxon>
        <taxon>Metazoa</taxon>
        <taxon>Ecdysozoa</taxon>
        <taxon>Nematoda</taxon>
        <taxon>Chromadorea</taxon>
        <taxon>Rhabditida</taxon>
        <taxon>Tylenchina</taxon>
        <taxon>Panagrolaimomorpha</taxon>
        <taxon>Strongyloidoidea</taxon>
        <taxon>Alloionematidae</taxon>
        <taxon>Rhabditophanes</taxon>
    </lineage>
</organism>
<proteinExistence type="predicted"/>
<reference evidence="2" key="1">
    <citation type="submission" date="2016-11" db="UniProtKB">
        <authorList>
            <consortium name="WormBaseParasite"/>
        </authorList>
    </citation>
    <scope>IDENTIFICATION</scope>
    <source>
        <strain evidence="2">KR3021</strain>
    </source>
</reference>
<dbReference type="WBParaSite" id="RSKR_0000776400.1">
    <property type="protein sequence ID" value="RSKR_0000776400.1"/>
    <property type="gene ID" value="RSKR_0000776400"/>
</dbReference>
<evidence type="ECO:0000313" key="1">
    <source>
        <dbReference type="Proteomes" id="UP000095286"/>
    </source>
</evidence>
<evidence type="ECO:0000313" key="2">
    <source>
        <dbReference type="WBParaSite" id="RSKR_0000776400.1"/>
    </source>
</evidence>
<dbReference type="Proteomes" id="UP000095286">
    <property type="component" value="Unplaced"/>
</dbReference>
<protein>
    <submittedName>
        <fullName evidence="2">Tartrate-resistant acid phosphatase type 5</fullName>
    </submittedName>
</protein>
<accession>A0AC35U4X6</accession>
<name>A0AC35U4X6_9BILA</name>